<reference evidence="1" key="1">
    <citation type="submission" date="2018-05" db="EMBL/GenBank/DDBJ databases">
        <authorList>
            <person name="Lanie J.A."/>
            <person name="Ng W.-L."/>
            <person name="Kazmierczak K.M."/>
            <person name="Andrzejewski T.M."/>
            <person name="Davidsen T.M."/>
            <person name="Wayne K.J."/>
            <person name="Tettelin H."/>
            <person name="Glass J.I."/>
            <person name="Rusch D."/>
            <person name="Podicherti R."/>
            <person name="Tsui H.-C.T."/>
            <person name="Winkler M.E."/>
        </authorList>
    </citation>
    <scope>NUCLEOTIDE SEQUENCE</scope>
</reference>
<dbReference type="EMBL" id="UINC01130306">
    <property type="protein sequence ID" value="SVD11295.1"/>
    <property type="molecule type" value="Genomic_DNA"/>
</dbReference>
<protein>
    <submittedName>
        <fullName evidence="1">Uncharacterized protein</fullName>
    </submittedName>
</protein>
<name>A0A382SPA5_9ZZZZ</name>
<gene>
    <name evidence="1" type="ORF">METZ01_LOCUS364149</name>
</gene>
<sequence>MCGEHKFSEISVNALDVDQSIQSKWLQILLPLGTE</sequence>
<evidence type="ECO:0000313" key="1">
    <source>
        <dbReference type="EMBL" id="SVD11295.1"/>
    </source>
</evidence>
<organism evidence="1">
    <name type="scientific">marine metagenome</name>
    <dbReference type="NCBI Taxonomy" id="408172"/>
    <lineage>
        <taxon>unclassified sequences</taxon>
        <taxon>metagenomes</taxon>
        <taxon>ecological metagenomes</taxon>
    </lineage>
</organism>
<dbReference type="AlphaFoldDB" id="A0A382SPA5"/>
<proteinExistence type="predicted"/>
<accession>A0A382SPA5</accession>